<gene>
    <name evidence="1" type="ORF">DV707_10890</name>
    <name evidence="2" type="ORF">SAMN04488133_1959</name>
</gene>
<organism evidence="2 3">
    <name type="scientific">Halobellus limi</name>
    <dbReference type="NCBI Taxonomy" id="699433"/>
    <lineage>
        <taxon>Archaea</taxon>
        <taxon>Methanobacteriati</taxon>
        <taxon>Methanobacteriota</taxon>
        <taxon>Stenosarchaea group</taxon>
        <taxon>Halobacteria</taxon>
        <taxon>Halobacteriales</taxon>
        <taxon>Haloferacaceae</taxon>
        <taxon>Halobellus</taxon>
    </lineage>
</organism>
<dbReference type="AlphaFoldDB" id="A0A1H5ZE51"/>
<reference evidence="1 4" key="2">
    <citation type="journal article" date="2019" name="Nat. Commun.">
        <title>A new type of DNA phosphorothioation-based antiviral system in archaea.</title>
        <authorList>
            <person name="Xiong L."/>
            <person name="Liu S."/>
            <person name="Chen S."/>
            <person name="Xiao Y."/>
            <person name="Zhu B."/>
            <person name="Gao Y."/>
            <person name="Zhang Y."/>
            <person name="Chen B."/>
            <person name="Luo J."/>
            <person name="Deng Z."/>
            <person name="Chen X."/>
            <person name="Wang L."/>
            <person name="Chen S."/>
        </authorList>
    </citation>
    <scope>NUCLEOTIDE SEQUENCE [LARGE SCALE GENOMIC DNA]</scope>
    <source>
        <strain evidence="1 4">CGMCC 1.10331</strain>
    </source>
</reference>
<dbReference type="EMBL" id="CP031311">
    <property type="protein sequence ID" value="QCC48127.1"/>
    <property type="molecule type" value="Genomic_DNA"/>
</dbReference>
<dbReference type="Proteomes" id="UP000296733">
    <property type="component" value="Chromosome"/>
</dbReference>
<evidence type="ECO:0000313" key="1">
    <source>
        <dbReference type="EMBL" id="QCC48127.1"/>
    </source>
</evidence>
<keyword evidence="3" id="KW-1185">Reference proteome</keyword>
<dbReference type="EMBL" id="FNVN01000002">
    <property type="protein sequence ID" value="SEG34562.1"/>
    <property type="molecule type" value="Genomic_DNA"/>
</dbReference>
<dbReference type="Proteomes" id="UP000236740">
    <property type="component" value="Unassembled WGS sequence"/>
</dbReference>
<name>A0A1H5ZE51_9EURY</name>
<sequence>MIDWTERYYCPECEMVFREPFPAFADVTPCIYCKRSAESAWVPAGTTGFVKFSEMIEFHDERMNELT</sequence>
<dbReference type="KEGG" id="hlm:DV707_10890"/>
<evidence type="ECO:0000313" key="2">
    <source>
        <dbReference type="EMBL" id="SEG34562.1"/>
    </source>
</evidence>
<evidence type="ECO:0000313" key="4">
    <source>
        <dbReference type="Proteomes" id="UP000296733"/>
    </source>
</evidence>
<proteinExistence type="predicted"/>
<reference evidence="2 3" key="1">
    <citation type="submission" date="2016-10" db="EMBL/GenBank/DDBJ databases">
        <authorList>
            <person name="de Groot N.N."/>
        </authorList>
    </citation>
    <scope>NUCLEOTIDE SEQUENCE [LARGE SCALE GENOMIC DNA]</scope>
    <source>
        <strain evidence="2 3">CGMCC 1.10331</strain>
    </source>
</reference>
<evidence type="ECO:0000313" key="3">
    <source>
        <dbReference type="Proteomes" id="UP000236740"/>
    </source>
</evidence>
<accession>A0A1H5ZE51</accession>
<protein>
    <submittedName>
        <fullName evidence="2">Uncharacterized protein</fullName>
    </submittedName>
</protein>